<dbReference type="AlphaFoldDB" id="A0A914WF49"/>
<keyword evidence="1" id="KW-1185">Reference proteome</keyword>
<sequence length="73" mass="8453">MGGPHRPVFVKGRVPNWNYVQIRDSPQLPQTQEELMFAGPENQQKKLDYLSGLNGLLNEMIEVQNGRRLMKKM</sequence>
<name>A0A914WF49_9BILA</name>
<evidence type="ECO:0000313" key="1">
    <source>
        <dbReference type="Proteomes" id="UP000887566"/>
    </source>
</evidence>
<evidence type="ECO:0000313" key="2">
    <source>
        <dbReference type="WBParaSite" id="PSAMB.scaffold373size54233.g5504.t1"/>
    </source>
</evidence>
<accession>A0A914WF49</accession>
<dbReference type="WBParaSite" id="PSAMB.scaffold373size54233.g5504.t1">
    <property type="protein sequence ID" value="PSAMB.scaffold373size54233.g5504.t1"/>
    <property type="gene ID" value="PSAMB.scaffold373size54233.g5504"/>
</dbReference>
<dbReference type="Proteomes" id="UP000887566">
    <property type="component" value="Unplaced"/>
</dbReference>
<protein>
    <submittedName>
        <fullName evidence="2">Uncharacterized protein</fullName>
    </submittedName>
</protein>
<proteinExistence type="predicted"/>
<reference evidence="2" key="1">
    <citation type="submission" date="2022-11" db="UniProtKB">
        <authorList>
            <consortium name="WormBaseParasite"/>
        </authorList>
    </citation>
    <scope>IDENTIFICATION</scope>
</reference>
<organism evidence="1 2">
    <name type="scientific">Plectus sambesii</name>
    <dbReference type="NCBI Taxonomy" id="2011161"/>
    <lineage>
        <taxon>Eukaryota</taxon>
        <taxon>Metazoa</taxon>
        <taxon>Ecdysozoa</taxon>
        <taxon>Nematoda</taxon>
        <taxon>Chromadorea</taxon>
        <taxon>Plectida</taxon>
        <taxon>Plectina</taxon>
        <taxon>Plectoidea</taxon>
        <taxon>Plectidae</taxon>
        <taxon>Plectus</taxon>
    </lineage>
</organism>